<evidence type="ECO:0000256" key="2">
    <source>
        <dbReference type="ARBA" id="ARBA00022777"/>
    </source>
</evidence>
<feature type="transmembrane region" description="Helical" evidence="5">
    <location>
        <begin position="106"/>
        <end position="134"/>
    </location>
</feature>
<reference evidence="9" key="1">
    <citation type="journal article" date="2019" name="Int. J. Syst. Evol. Microbiol.">
        <title>The Global Catalogue of Microorganisms (GCM) 10K type strain sequencing project: providing services to taxonomists for standard genome sequencing and annotation.</title>
        <authorList>
            <consortium name="The Broad Institute Genomics Platform"/>
            <consortium name="The Broad Institute Genome Sequencing Center for Infectious Disease"/>
            <person name="Wu L."/>
            <person name="Ma J."/>
        </authorList>
    </citation>
    <scope>NUCLEOTIDE SEQUENCE [LARGE SCALE GENOMIC DNA]</scope>
    <source>
        <strain evidence="9">JCM 3369</strain>
    </source>
</reference>
<dbReference type="RefSeq" id="WP_378063778.1">
    <property type="nucleotide sequence ID" value="NZ_JBHSXS010000025.1"/>
</dbReference>
<dbReference type="Proteomes" id="UP001596380">
    <property type="component" value="Unassembled WGS sequence"/>
</dbReference>
<organism evidence="8 9">
    <name type="scientific">Actinomadura yumaensis</name>
    <dbReference type="NCBI Taxonomy" id="111807"/>
    <lineage>
        <taxon>Bacteria</taxon>
        <taxon>Bacillati</taxon>
        <taxon>Actinomycetota</taxon>
        <taxon>Actinomycetes</taxon>
        <taxon>Streptosporangiales</taxon>
        <taxon>Thermomonosporaceae</taxon>
        <taxon>Actinomadura</taxon>
    </lineage>
</organism>
<dbReference type="Pfam" id="PF07730">
    <property type="entry name" value="HisKA_3"/>
    <property type="match status" value="1"/>
</dbReference>
<proteinExistence type="predicted"/>
<name>A0ABW2CTG6_9ACTN</name>
<dbReference type="InterPro" id="IPR011712">
    <property type="entry name" value="Sig_transdc_His_kin_sub3_dim/P"/>
</dbReference>
<feature type="transmembrane region" description="Helical" evidence="5">
    <location>
        <begin position="146"/>
        <end position="164"/>
    </location>
</feature>
<evidence type="ECO:0000259" key="7">
    <source>
        <dbReference type="Pfam" id="PF07730"/>
    </source>
</evidence>
<evidence type="ECO:0000256" key="4">
    <source>
        <dbReference type="SAM" id="MobiDB-lite"/>
    </source>
</evidence>
<dbReference type="InterPro" id="IPR050482">
    <property type="entry name" value="Sensor_HK_TwoCompSys"/>
</dbReference>
<feature type="domain" description="Signal transduction histidine kinase subgroup 3 dimerisation and phosphoacceptor" evidence="7">
    <location>
        <begin position="189"/>
        <end position="255"/>
    </location>
</feature>
<keyword evidence="9" id="KW-1185">Reference proteome</keyword>
<keyword evidence="3" id="KW-0902">Two-component regulatory system</keyword>
<dbReference type="SUPFAM" id="SSF55874">
    <property type="entry name" value="ATPase domain of HSP90 chaperone/DNA topoisomerase II/histidine kinase"/>
    <property type="match status" value="1"/>
</dbReference>
<feature type="transmembrane region" description="Helical" evidence="5">
    <location>
        <begin position="49"/>
        <end position="69"/>
    </location>
</feature>
<sequence length="423" mass="44550">MTFLFGRETTEGVDLGRSRPRRTFWAAFGLVYMLPLIKVVAEYPGAKQVLGALALVAFVALYLATPLSMESWINPVGRRTYALLAVFAVLCAGLPFAFGAEWIGMPIYLSIVCAMTLPMCRVLWGVGLSGAAALAQGALIDGARGALPMITLTTVSLGLFMFGFRHARTLVQQLREARGEVARLAAADERLRIARDLHDLLGQSLSLIVLKSELARRVAGRDPARALDELGDIESVARQSLADVRAAISGYRRRDLAEELDGARGVLAAAEIGTTVRTCATPLPEEVDGLFAWAVREGVTNAVRHSRAAHVTITVARSGGAAALDVVDDGCAGAAGAGPFAPGNGLTGLTERVAAAGGTVEAGPREGGGFRLAVRVPLGRPAEVAAFSGDDVGDDLAPAAAARARGRLPRPTIERWHDRRSPS</sequence>
<evidence type="ECO:0000256" key="5">
    <source>
        <dbReference type="SAM" id="Phobius"/>
    </source>
</evidence>
<feature type="compositionally biased region" description="Basic and acidic residues" evidence="4">
    <location>
        <begin position="412"/>
        <end position="423"/>
    </location>
</feature>
<evidence type="ECO:0000313" key="9">
    <source>
        <dbReference type="Proteomes" id="UP001596380"/>
    </source>
</evidence>
<evidence type="ECO:0000256" key="3">
    <source>
        <dbReference type="ARBA" id="ARBA00023012"/>
    </source>
</evidence>
<dbReference type="Pfam" id="PF02518">
    <property type="entry name" value="HATPase_c"/>
    <property type="match status" value="1"/>
</dbReference>
<dbReference type="GO" id="GO:0016301">
    <property type="term" value="F:kinase activity"/>
    <property type="evidence" value="ECO:0007669"/>
    <property type="project" value="UniProtKB-KW"/>
</dbReference>
<keyword evidence="5" id="KW-1133">Transmembrane helix</keyword>
<keyword evidence="2 8" id="KW-0418">Kinase</keyword>
<dbReference type="Gene3D" id="3.30.565.10">
    <property type="entry name" value="Histidine kinase-like ATPase, C-terminal domain"/>
    <property type="match status" value="1"/>
</dbReference>
<feature type="region of interest" description="Disordered" evidence="4">
    <location>
        <begin position="401"/>
        <end position="423"/>
    </location>
</feature>
<feature type="transmembrane region" description="Helical" evidence="5">
    <location>
        <begin position="24"/>
        <end position="43"/>
    </location>
</feature>
<keyword evidence="5" id="KW-0472">Membrane</keyword>
<evidence type="ECO:0000256" key="1">
    <source>
        <dbReference type="ARBA" id="ARBA00022679"/>
    </source>
</evidence>
<keyword evidence="5" id="KW-0812">Transmembrane</keyword>
<dbReference type="Gene3D" id="1.20.5.1930">
    <property type="match status" value="1"/>
</dbReference>
<comment type="caution">
    <text evidence="8">The sequence shown here is derived from an EMBL/GenBank/DDBJ whole genome shotgun (WGS) entry which is preliminary data.</text>
</comment>
<dbReference type="InterPro" id="IPR003594">
    <property type="entry name" value="HATPase_dom"/>
</dbReference>
<evidence type="ECO:0000313" key="8">
    <source>
        <dbReference type="EMBL" id="MFC6884205.1"/>
    </source>
</evidence>
<dbReference type="EMBL" id="JBHSXS010000025">
    <property type="protein sequence ID" value="MFC6884205.1"/>
    <property type="molecule type" value="Genomic_DNA"/>
</dbReference>
<dbReference type="InterPro" id="IPR036890">
    <property type="entry name" value="HATPase_C_sf"/>
</dbReference>
<evidence type="ECO:0000259" key="6">
    <source>
        <dbReference type="Pfam" id="PF02518"/>
    </source>
</evidence>
<feature type="domain" description="Histidine kinase/HSP90-like ATPase" evidence="6">
    <location>
        <begin position="294"/>
        <end position="379"/>
    </location>
</feature>
<feature type="transmembrane region" description="Helical" evidence="5">
    <location>
        <begin position="81"/>
        <end position="100"/>
    </location>
</feature>
<dbReference type="CDD" id="cd16917">
    <property type="entry name" value="HATPase_UhpB-NarQ-NarX-like"/>
    <property type="match status" value="1"/>
</dbReference>
<gene>
    <name evidence="8" type="ORF">ACFQKB_30905</name>
</gene>
<accession>A0ABW2CTG6</accession>
<dbReference type="PANTHER" id="PTHR24421:SF63">
    <property type="entry name" value="SENSOR HISTIDINE KINASE DESK"/>
    <property type="match status" value="1"/>
</dbReference>
<dbReference type="PANTHER" id="PTHR24421">
    <property type="entry name" value="NITRATE/NITRITE SENSOR PROTEIN NARX-RELATED"/>
    <property type="match status" value="1"/>
</dbReference>
<keyword evidence="1" id="KW-0808">Transferase</keyword>
<protein>
    <submittedName>
        <fullName evidence="8">Sensor histidine kinase</fullName>
    </submittedName>
</protein>